<name>A0A2T4MXI7_AERVE</name>
<dbReference type="Proteomes" id="UP000241986">
    <property type="component" value="Unassembled WGS sequence"/>
</dbReference>
<gene>
    <name evidence="2" type="ORF">DAA48_20305</name>
</gene>
<evidence type="ECO:0000313" key="2">
    <source>
        <dbReference type="EMBL" id="PTH79244.1"/>
    </source>
</evidence>
<comment type="caution">
    <text evidence="2">The sequence shown here is derived from an EMBL/GenBank/DDBJ whole genome shotgun (WGS) entry which is preliminary data.</text>
</comment>
<dbReference type="Pfam" id="PF05598">
    <property type="entry name" value="DUF772"/>
    <property type="match status" value="1"/>
</dbReference>
<dbReference type="EMBL" id="PZKL01000043">
    <property type="protein sequence ID" value="PTH79244.1"/>
    <property type="molecule type" value="Genomic_DNA"/>
</dbReference>
<dbReference type="AlphaFoldDB" id="A0A2T4MXI7"/>
<organism evidence="2 3">
    <name type="scientific">Aeromonas veronii</name>
    <dbReference type="NCBI Taxonomy" id="654"/>
    <lineage>
        <taxon>Bacteria</taxon>
        <taxon>Pseudomonadati</taxon>
        <taxon>Pseudomonadota</taxon>
        <taxon>Gammaproteobacteria</taxon>
        <taxon>Aeromonadales</taxon>
        <taxon>Aeromonadaceae</taxon>
        <taxon>Aeromonas</taxon>
    </lineage>
</organism>
<sequence>MVQQFTFADSKFNGKRRKTRKETFLARMDALLPWARMLSVIEPVYPKADNGSRSYPLDTMLRIHYMQQWNNHLRWRHGI</sequence>
<feature type="domain" description="Transposase InsH N-terminal" evidence="1">
    <location>
        <begin position="17"/>
        <end position="71"/>
    </location>
</feature>
<evidence type="ECO:0000259" key="1">
    <source>
        <dbReference type="Pfam" id="PF05598"/>
    </source>
</evidence>
<dbReference type="PANTHER" id="PTHR35604:SF2">
    <property type="entry name" value="TRANSPOSASE INSH FOR INSERTION SEQUENCE ELEMENT IS5A-RELATED"/>
    <property type="match status" value="1"/>
</dbReference>
<dbReference type="InterPro" id="IPR008490">
    <property type="entry name" value="Transposase_InsH_N"/>
</dbReference>
<reference evidence="2 3" key="1">
    <citation type="submission" date="2018-03" db="EMBL/GenBank/DDBJ databases">
        <title>Aeromonas veronii whole genome sequencing and analysis.</title>
        <authorList>
            <person name="Xie H."/>
            <person name="Liu T."/>
            <person name="Wang K."/>
        </authorList>
    </citation>
    <scope>NUCLEOTIDE SEQUENCE [LARGE SCALE GENOMIC DNA]</scope>
    <source>
        <strain evidence="2 3">XH.VA.1</strain>
    </source>
</reference>
<evidence type="ECO:0000313" key="3">
    <source>
        <dbReference type="Proteomes" id="UP000241986"/>
    </source>
</evidence>
<proteinExistence type="predicted"/>
<dbReference type="PANTHER" id="PTHR35604">
    <property type="entry name" value="TRANSPOSASE INSH FOR INSERTION SEQUENCE ELEMENT IS5A-RELATED"/>
    <property type="match status" value="1"/>
</dbReference>
<protein>
    <recommendedName>
        <fullName evidence="1">Transposase InsH N-terminal domain-containing protein</fullName>
    </recommendedName>
</protein>
<accession>A0A2T4MXI7</accession>